<keyword evidence="2" id="KW-1185">Reference proteome</keyword>
<dbReference type="EMBL" id="BMAO01004143">
    <property type="protein sequence ID" value="GFQ92715.1"/>
    <property type="molecule type" value="Genomic_DNA"/>
</dbReference>
<comment type="caution">
    <text evidence="1">The sequence shown here is derived from an EMBL/GenBank/DDBJ whole genome shotgun (WGS) entry which is preliminary data.</text>
</comment>
<sequence length="221" mass="24887">MKRRQGQTTITSFFKKPKAYNLDDAANVDKNFPNNSECNEQSNLSFKVNSGPKTNFRVEGIDEENGDNISHLDSDDNISGPVTSTGFQEIVHPVWQANRFDIGNTNRNSLDDTTKKMCFQPNYFQKNHTNSLQKNHTIGVFNPSGLLMILLGWHTQRVKTACIVNLAGYFSMKALENLCLSVFETGKKLKNLSKNTHGKRISQSVCSASHFIPQDIRRKTA</sequence>
<proteinExistence type="predicted"/>
<gene>
    <name evidence="1" type="ORF">TNCT_138161</name>
</gene>
<name>A0A8X6J5M3_TRICU</name>
<accession>A0A8X6J5M3</accession>
<evidence type="ECO:0000313" key="1">
    <source>
        <dbReference type="EMBL" id="GFQ92715.1"/>
    </source>
</evidence>
<reference evidence="1" key="1">
    <citation type="submission" date="2020-07" db="EMBL/GenBank/DDBJ databases">
        <title>Multicomponent nature underlies the extraordinary mechanical properties of spider dragline silk.</title>
        <authorList>
            <person name="Kono N."/>
            <person name="Nakamura H."/>
            <person name="Mori M."/>
            <person name="Yoshida Y."/>
            <person name="Ohtoshi R."/>
            <person name="Malay A.D."/>
            <person name="Moran D.A.P."/>
            <person name="Tomita M."/>
            <person name="Numata K."/>
            <person name="Arakawa K."/>
        </authorList>
    </citation>
    <scope>NUCLEOTIDE SEQUENCE</scope>
</reference>
<protein>
    <submittedName>
        <fullName evidence="1">Uncharacterized protein</fullName>
    </submittedName>
</protein>
<evidence type="ECO:0000313" key="2">
    <source>
        <dbReference type="Proteomes" id="UP000887116"/>
    </source>
</evidence>
<organism evidence="1 2">
    <name type="scientific">Trichonephila clavata</name>
    <name type="common">Joro spider</name>
    <name type="synonym">Nephila clavata</name>
    <dbReference type="NCBI Taxonomy" id="2740835"/>
    <lineage>
        <taxon>Eukaryota</taxon>
        <taxon>Metazoa</taxon>
        <taxon>Ecdysozoa</taxon>
        <taxon>Arthropoda</taxon>
        <taxon>Chelicerata</taxon>
        <taxon>Arachnida</taxon>
        <taxon>Araneae</taxon>
        <taxon>Araneomorphae</taxon>
        <taxon>Entelegynae</taxon>
        <taxon>Araneoidea</taxon>
        <taxon>Nephilidae</taxon>
        <taxon>Trichonephila</taxon>
    </lineage>
</organism>
<dbReference type="Proteomes" id="UP000887116">
    <property type="component" value="Unassembled WGS sequence"/>
</dbReference>
<dbReference type="AlphaFoldDB" id="A0A8X6J5M3"/>